<dbReference type="Proteomes" id="UP000565576">
    <property type="component" value="Unassembled WGS sequence"/>
</dbReference>
<feature type="transmembrane region" description="Helical" evidence="1">
    <location>
        <begin position="328"/>
        <end position="346"/>
    </location>
</feature>
<feature type="transmembrane region" description="Helical" evidence="1">
    <location>
        <begin position="262"/>
        <end position="281"/>
    </location>
</feature>
<evidence type="ECO:0000313" key="4">
    <source>
        <dbReference type="Proteomes" id="UP000565576"/>
    </source>
</evidence>
<organism evidence="3 4">
    <name type="scientific">Rhizobium lusitanum</name>
    <dbReference type="NCBI Taxonomy" id="293958"/>
    <lineage>
        <taxon>Bacteria</taxon>
        <taxon>Pseudomonadati</taxon>
        <taxon>Pseudomonadota</taxon>
        <taxon>Alphaproteobacteria</taxon>
        <taxon>Hyphomicrobiales</taxon>
        <taxon>Rhizobiaceae</taxon>
        <taxon>Rhizobium/Agrobacterium group</taxon>
        <taxon>Rhizobium</taxon>
    </lineage>
</organism>
<evidence type="ECO:0000313" key="3">
    <source>
        <dbReference type="EMBL" id="MBB6488114.1"/>
    </source>
</evidence>
<dbReference type="GO" id="GO:0016020">
    <property type="term" value="C:membrane"/>
    <property type="evidence" value="ECO:0007669"/>
    <property type="project" value="TreeGrafter"/>
</dbReference>
<dbReference type="RefSeq" id="WP_184709594.1">
    <property type="nucleotide sequence ID" value="NZ_JACHBG010000019.1"/>
</dbReference>
<protein>
    <submittedName>
        <fullName evidence="3">Peptidoglycan/LPS O-acetylase OafA/YrhL</fullName>
    </submittedName>
</protein>
<reference evidence="3 4" key="1">
    <citation type="submission" date="2020-08" db="EMBL/GenBank/DDBJ databases">
        <title>Genomic Encyclopedia of Type Strains, Phase IV (KMG-V): Genome sequencing to study the core and pangenomes of soil and plant-associated prokaryotes.</title>
        <authorList>
            <person name="Whitman W."/>
        </authorList>
    </citation>
    <scope>NUCLEOTIDE SEQUENCE [LARGE SCALE GENOMIC DNA]</scope>
    <source>
        <strain evidence="3 4">SEMIA 4060</strain>
    </source>
</reference>
<feature type="transmembrane region" description="Helical" evidence="1">
    <location>
        <begin position="37"/>
        <end position="57"/>
    </location>
</feature>
<evidence type="ECO:0000256" key="1">
    <source>
        <dbReference type="SAM" id="Phobius"/>
    </source>
</evidence>
<feature type="domain" description="Acyltransferase 3" evidence="2">
    <location>
        <begin position="32"/>
        <end position="384"/>
    </location>
</feature>
<evidence type="ECO:0000259" key="2">
    <source>
        <dbReference type="Pfam" id="PF01757"/>
    </source>
</evidence>
<sequence>MNTITVASSKPLDPLDETTSLETAATRRALGPDLLRALAILLVMLVHLPVEATPLLLAEIRPYGWIGVDIFFVLSGYLIGSQLMAEVTRRNAVDFKTFYLRRAFRILPAFLLVLASYTFIPSLRDAPTMQSAWRFLTFTVNFGLDPRLGGTFTEAWSLSVEEHFYLLLPLLVVLLKRRATVVFVALLVAAIVIAGMGLRFALWQNQVGPAAEIQTYREAFAVYLRDVYYPTYNRLDGLTFGVALAAIRLFRPLLWERYLPPFIALGIGGMAVTAALVIFSIRGPFAETNLPLVFQPLAGAVVGFPLFSAGVALILGALLDLQPRIGRWHLPAISGIATLSYSLYLTHKGVYHLDQMVFGRDNLQGLSGFIIYLATCFLVAATLWFLVERNFLTLRDHLMSRSNRTN</sequence>
<dbReference type="AlphaFoldDB" id="A0A7X0IWK3"/>
<keyword evidence="1" id="KW-0472">Membrane</keyword>
<feature type="transmembrane region" description="Helical" evidence="1">
    <location>
        <begin position="63"/>
        <end position="83"/>
    </location>
</feature>
<dbReference type="EMBL" id="JACHBG010000019">
    <property type="protein sequence ID" value="MBB6488114.1"/>
    <property type="molecule type" value="Genomic_DNA"/>
</dbReference>
<feature type="transmembrane region" description="Helical" evidence="1">
    <location>
        <begin position="155"/>
        <end position="175"/>
    </location>
</feature>
<dbReference type="Pfam" id="PF01757">
    <property type="entry name" value="Acyl_transf_3"/>
    <property type="match status" value="1"/>
</dbReference>
<name>A0A7X0IWK3_9HYPH</name>
<feature type="transmembrane region" description="Helical" evidence="1">
    <location>
        <begin position="293"/>
        <end position="316"/>
    </location>
</feature>
<feature type="transmembrane region" description="Helical" evidence="1">
    <location>
        <begin position="232"/>
        <end position="250"/>
    </location>
</feature>
<proteinExistence type="predicted"/>
<feature type="transmembrane region" description="Helical" evidence="1">
    <location>
        <begin position="103"/>
        <end position="120"/>
    </location>
</feature>
<dbReference type="InterPro" id="IPR002656">
    <property type="entry name" value="Acyl_transf_3_dom"/>
</dbReference>
<keyword evidence="1" id="KW-1133">Transmembrane helix</keyword>
<gene>
    <name evidence="3" type="ORF">GGD46_005425</name>
</gene>
<dbReference type="PANTHER" id="PTHR23028:SF53">
    <property type="entry name" value="ACYL_TRANSF_3 DOMAIN-CONTAINING PROTEIN"/>
    <property type="match status" value="1"/>
</dbReference>
<comment type="caution">
    <text evidence="3">The sequence shown here is derived from an EMBL/GenBank/DDBJ whole genome shotgun (WGS) entry which is preliminary data.</text>
</comment>
<dbReference type="PANTHER" id="PTHR23028">
    <property type="entry name" value="ACETYLTRANSFERASE"/>
    <property type="match status" value="1"/>
</dbReference>
<feature type="transmembrane region" description="Helical" evidence="1">
    <location>
        <begin position="366"/>
        <end position="387"/>
    </location>
</feature>
<accession>A0A7X0IWK3</accession>
<dbReference type="GO" id="GO:0016747">
    <property type="term" value="F:acyltransferase activity, transferring groups other than amino-acyl groups"/>
    <property type="evidence" value="ECO:0007669"/>
    <property type="project" value="InterPro"/>
</dbReference>
<dbReference type="GO" id="GO:0009103">
    <property type="term" value="P:lipopolysaccharide biosynthetic process"/>
    <property type="evidence" value="ECO:0007669"/>
    <property type="project" value="TreeGrafter"/>
</dbReference>
<dbReference type="InterPro" id="IPR050879">
    <property type="entry name" value="Acyltransferase_3"/>
</dbReference>
<feature type="transmembrane region" description="Helical" evidence="1">
    <location>
        <begin position="182"/>
        <end position="202"/>
    </location>
</feature>
<keyword evidence="1" id="KW-0812">Transmembrane</keyword>